<accession>S8BS72</accession>
<dbReference type="OMA" id="WRTIENS"/>
<dbReference type="PANTHER" id="PTHR43591:SF24">
    <property type="entry name" value="2-METHOXY-6-POLYPRENYL-1,4-BENZOQUINOL METHYLASE, MITOCHONDRIAL"/>
    <property type="match status" value="1"/>
</dbReference>
<organism evidence="2 3">
    <name type="scientific">Dactylellina haptotyla (strain CBS 200.50)</name>
    <name type="common">Nematode-trapping fungus</name>
    <name type="synonym">Monacrosporium haptotylum</name>
    <dbReference type="NCBI Taxonomy" id="1284197"/>
    <lineage>
        <taxon>Eukaryota</taxon>
        <taxon>Fungi</taxon>
        <taxon>Dikarya</taxon>
        <taxon>Ascomycota</taxon>
        <taxon>Pezizomycotina</taxon>
        <taxon>Orbiliomycetes</taxon>
        <taxon>Orbiliales</taxon>
        <taxon>Orbiliaceae</taxon>
        <taxon>Dactylellina</taxon>
    </lineage>
</organism>
<proteinExistence type="predicted"/>
<name>S8BS72_DACHA</name>
<dbReference type="InterPro" id="IPR029063">
    <property type="entry name" value="SAM-dependent_MTases_sf"/>
</dbReference>
<dbReference type="GO" id="GO:0008168">
    <property type="term" value="F:methyltransferase activity"/>
    <property type="evidence" value="ECO:0007669"/>
    <property type="project" value="TreeGrafter"/>
</dbReference>
<reference evidence="2 3" key="1">
    <citation type="journal article" date="2013" name="PLoS Genet.">
        <title>Genomic mechanisms accounting for the adaptation to parasitism in nematode-trapping fungi.</title>
        <authorList>
            <person name="Meerupati T."/>
            <person name="Andersson K.M."/>
            <person name="Friman E."/>
            <person name="Kumar D."/>
            <person name="Tunlid A."/>
            <person name="Ahren D."/>
        </authorList>
    </citation>
    <scope>NUCLEOTIDE SEQUENCE [LARGE SCALE GENOMIC DNA]</scope>
    <source>
        <strain evidence="2 3">CBS 200.50</strain>
    </source>
</reference>
<dbReference type="STRING" id="1284197.S8BS72"/>
<dbReference type="CDD" id="cd02440">
    <property type="entry name" value="AdoMet_MTases"/>
    <property type="match status" value="1"/>
</dbReference>
<dbReference type="SUPFAM" id="SSF53335">
    <property type="entry name" value="S-adenosyl-L-methionine-dependent methyltransferases"/>
    <property type="match status" value="1"/>
</dbReference>
<dbReference type="OrthoDB" id="10017101at2759"/>
<dbReference type="Gene3D" id="3.40.50.150">
    <property type="entry name" value="Vaccinia Virus protein VP39"/>
    <property type="match status" value="1"/>
</dbReference>
<reference evidence="3" key="2">
    <citation type="submission" date="2013-04" db="EMBL/GenBank/DDBJ databases">
        <title>Genomic mechanisms accounting for the adaptation to parasitism in nematode-trapping fungi.</title>
        <authorList>
            <person name="Ahren D.G."/>
        </authorList>
    </citation>
    <scope>NUCLEOTIDE SEQUENCE [LARGE SCALE GENOMIC DNA]</scope>
    <source>
        <strain evidence="3">CBS 200.50</strain>
    </source>
</reference>
<dbReference type="Proteomes" id="UP000015100">
    <property type="component" value="Unassembled WGS sequence"/>
</dbReference>
<dbReference type="InterPro" id="IPR025714">
    <property type="entry name" value="Methyltranfer_dom"/>
</dbReference>
<dbReference type="AlphaFoldDB" id="S8BS72"/>
<comment type="caution">
    <text evidence="2">The sequence shown here is derived from an EMBL/GenBank/DDBJ whole genome shotgun (WGS) entry which is preliminary data.</text>
</comment>
<sequence>MSSSQEKAYIHGHHPSVLKSHNWRTIENSAAYIIPHLKPYAAAQPSAAVAVLDAGCGPGTLTCDLAERLPNAQVTGIDYVLLDTAAPLAASKGLKNVTFQQADIFNLPFEDNSFDIIHLHQVLQHLPTPPIAAIKELLRVCKPGGIIAAREADFASFTWYPESEALEKWNRVYQATAQYTGTDPLAGRKLHKWFMDAGVKREDIKCTSSCWTYSSPEEREWWGGMWAERTMKSSFGELAVKSKVVSGVEELEELAEGWTKWVGEEAGWIMVPSGEVTVTVAKN</sequence>
<feature type="domain" description="Methyltransferase" evidence="1">
    <location>
        <begin position="47"/>
        <end position="196"/>
    </location>
</feature>
<protein>
    <recommendedName>
        <fullName evidence="1">Methyltransferase domain-containing protein</fullName>
    </recommendedName>
</protein>
<dbReference type="PANTHER" id="PTHR43591">
    <property type="entry name" value="METHYLTRANSFERASE"/>
    <property type="match status" value="1"/>
</dbReference>
<dbReference type="EMBL" id="AQGS01000582">
    <property type="protein sequence ID" value="EPS38077.1"/>
    <property type="molecule type" value="Genomic_DNA"/>
</dbReference>
<dbReference type="eggNOG" id="KOG1269">
    <property type="taxonomic scope" value="Eukaryota"/>
</dbReference>
<keyword evidence="3" id="KW-1185">Reference proteome</keyword>
<evidence type="ECO:0000259" key="1">
    <source>
        <dbReference type="Pfam" id="PF13847"/>
    </source>
</evidence>
<gene>
    <name evidence="2" type="ORF">H072_8203</name>
</gene>
<dbReference type="HOGENOM" id="CLU_057148_1_0_1"/>
<dbReference type="Pfam" id="PF13847">
    <property type="entry name" value="Methyltransf_31"/>
    <property type="match status" value="1"/>
</dbReference>
<evidence type="ECO:0000313" key="2">
    <source>
        <dbReference type="EMBL" id="EPS38077.1"/>
    </source>
</evidence>
<evidence type="ECO:0000313" key="3">
    <source>
        <dbReference type="Proteomes" id="UP000015100"/>
    </source>
</evidence>